<comment type="caution">
    <text evidence="4">The sequence shown here is derived from an EMBL/GenBank/DDBJ whole genome shotgun (WGS) entry which is preliminary data.</text>
</comment>
<evidence type="ECO:0000313" key="4">
    <source>
        <dbReference type="EMBL" id="KAK4500363.1"/>
    </source>
</evidence>
<dbReference type="PANTHER" id="PTHR42748">
    <property type="entry name" value="NITROGEN METABOLITE REPRESSION PROTEIN NMRA FAMILY MEMBER"/>
    <property type="match status" value="1"/>
</dbReference>
<dbReference type="InterPro" id="IPR008030">
    <property type="entry name" value="NmrA-like"/>
</dbReference>
<gene>
    <name evidence="4" type="ORF">PRZ48_008552</name>
</gene>
<dbReference type="SUPFAM" id="SSF51735">
    <property type="entry name" value="NAD(P)-binding Rossmann-fold domains"/>
    <property type="match status" value="1"/>
</dbReference>
<accession>A0ABR0EH06</accession>
<organism evidence="4 5">
    <name type="scientific">Zasmidium cellare</name>
    <name type="common">Wine cellar mold</name>
    <name type="synonym">Racodium cellare</name>
    <dbReference type="NCBI Taxonomy" id="395010"/>
    <lineage>
        <taxon>Eukaryota</taxon>
        <taxon>Fungi</taxon>
        <taxon>Dikarya</taxon>
        <taxon>Ascomycota</taxon>
        <taxon>Pezizomycotina</taxon>
        <taxon>Dothideomycetes</taxon>
        <taxon>Dothideomycetidae</taxon>
        <taxon>Mycosphaerellales</taxon>
        <taxon>Mycosphaerellaceae</taxon>
        <taxon>Zasmidium</taxon>
    </lineage>
</organism>
<dbReference type="Pfam" id="PF05368">
    <property type="entry name" value="NmrA"/>
    <property type="match status" value="1"/>
</dbReference>
<dbReference type="Gene3D" id="3.90.25.10">
    <property type="entry name" value="UDP-galactose 4-epimerase, domain 1"/>
    <property type="match status" value="1"/>
</dbReference>
<keyword evidence="5" id="KW-1185">Reference proteome</keyword>
<proteinExistence type="inferred from homology"/>
<evidence type="ECO:0000256" key="1">
    <source>
        <dbReference type="ARBA" id="ARBA00006328"/>
    </source>
</evidence>
<evidence type="ECO:0000259" key="3">
    <source>
        <dbReference type="Pfam" id="PF05368"/>
    </source>
</evidence>
<evidence type="ECO:0000256" key="2">
    <source>
        <dbReference type="ARBA" id="ARBA00022857"/>
    </source>
</evidence>
<dbReference type="InterPro" id="IPR051164">
    <property type="entry name" value="NmrA-like_oxidored"/>
</dbReference>
<protein>
    <recommendedName>
        <fullName evidence="3">NmrA-like domain-containing protein</fullName>
    </recommendedName>
</protein>
<comment type="similarity">
    <text evidence="1">Belongs to the NmrA-type oxidoreductase family.</text>
</comment>
<evidence type="ECO:0000313" key="5">
    <source>
        <dbReference type="Proteomes" id="UP001305779"/>
    </source>
</evidence>
<keyword evidence="2" id="KW-0521">NADP</keyword>
<feature type="domain" description="NmrA-like" evidence="3">
    <location>
        <begin position="4"/>
        <end position="297"/>
    </location>
</feature>
<dbReference type="Gene3D" id="3.40.50.720">
    <property type="entry name" value="NAD(P)-binding Rossmann-like Domain"/>
    <property type="match status" value="1"/>
</dbReference>
<dbReference type="InterPro" id="IPR036291">
    <property type="entry name" value="NAD(P)-bd_dom_sf"/>
</dbReference>
<name>A0ABR0EH06_ZASCE</name>
<dbReference type="EMBL" id="JAXOVC010000006">
    <property type="protein sequence ID" value="KAK4500363.1"/>
    <property type="molecule type" value="Genomic_DNA"/>
</dbReference>
<dbReference type="Proteomes" id="UP001305779">
    <property type="component" value="Unassembled WGS sequence"/>
</dbReference>
<sequence>MAAEKKLLVVLAATGSQGSAIVNHFLEHEPSYRIRGTTRNVDSAKAKALSNKGIEMVSAELTDINSLIAAFQGASAIYAYTDSAGCAQAKEAIEAWESGKEKSLPDAARALEVSQGKNIADAAAQIPTLERMIWSSTPDSKALAGGEYDNYEMASKAEVLRYMRSTPALKGKVNAVYLAVFTESFVRFPVVIGWTKPTATNKKYLVRIPWNPASSMPWINLAQDAGSWVGALLKTDGDVTVEAVGGEMSTEDVVETMRRKLGVEIEIQQISLDEYSNVEPTGLMRHVGQLMRWTADLGIGREDPGAIKAEQFAKTHPGVKRSNIKESFESIDWSSML</sequence>
<reference evidence="4 5" key="1">
    <citation type="journal article" date="2023" name="G3 (Bethesda)">
        <title>A chromosome-level genome assembly of Zasmidium syzygii isolated from banana leaves.</title>
        <authorList>
            <person name="van Westerhoven A.C."/>
            <person name="Mehrabi R."/>
            <person name="Talebi R."/>
            <person name="Steentjes M.B.F."/>
            <person name="Corcolon B."/>
            <person name="Chong P.A."/>
            <person name="Kema G.H.J."/>
            <person name="Seidl M.F."/>
        </authorList>
    </citation>
    <scope>NUCLEOTIDE SEQUENCE [LARGE SCALE GENOMIC DNA]</scope>
    <source>
        <strain evidence="4 5">P124</strain>
    </source>
</reference>
<dbReference type="PANTHER" id="PTHR42748:SF26">
    <property type="entry name" value="NMRA-LIKE DOMAIN-CONTAINING PROTEIN"/>
    <property type="match status" value="1"/>
</dbReference>